<reference evidence="2" key="1">
    <citation type="submission" date="2020-09" db="EMBL/GenBank/DDBJ databases">
        <title>Genome-Enabled Discovery of Anthraquinone Biosynthesis in Senna tora.</title>
        <authorList>
            <person name="Kang S.-H."/>
            <person name="Pandey R.P."/>
            <person name="Lee C.-M."/>
            <person name="Sim J.-S."/>
            <person name="Jeong J.-T."/>
            <person name="Choi B.-S."/>
            <person name="Jung M."/>
            <person name="Ginzburg D."/>
            <person name="Zhao K."/>
            <person name="Won S.Y."/>
            <person name="Oh T.-J."/>
            <person name="Yu Y."/>
            <person name="Kim N.-H."/>
            <person name="Lee O.R."/>
            <person name="Lee T.-H."/>
            <person name="Bashyal P."/>
            <person name="Kim T.-S."/>
            <person name="Lee W.-H."/>
            <person name="Kawkins C."/>
            <person name="Kim C.-K."/>
            <person name="Kim J.S."/>
            <person name="Ahn B.O."/>
            <person name="Rhee S.Y."/>
            <person name="Sohng J.K."/>
        </authorList>
    </citation>
    <scope>NUCLEOTIDE SEQUENCE</scope>
    <source>
        <tissue evidence="2">Leaf</tissue>
    </source>
</reference>
<keyword evidence="3" id="KW-1185">Reference proteome</keyword>
<dbReference type="EMBL" id="JAAIUW010000002">
    <property type="protein sequence ID" value="KAF7841119.1"/>
    <property type="molecule type" value="Genomic_DNA"/>
</dbReference>
<dbReference type="PANTHER" id="PTHR31929">
    <property type="entry name" value="SAUR-LIKE AUXIN-RESPONSIVE PROTEIN FAMILY-RELATED"/>
    <property type="match status" value="1"/>
</dbReference>
<comment type="similarity">
    <text evidence="1">Belongs to the ARG7 family.</text>
</comment>
<proteinExistence type="inferred from homology"/>
<evidence type="ECO:0000256" key="1">
    <source>
        <dbReference type="ARBA" id="ARBA00006974"/>
    </source>
</evidence>
<evidence type="ECO:0000313" key="3">
    <source>
        <dbReference type="Proteomes" id="UP000634136"/>
    </source>
</evidence>
<name>A0A834XA43_9FABA</name>
<gene>
    <name evidence="2" type="ORF">G2W53_003417</name>
</gene>
<comment type="caution">
    <text evidence="2">The sequence shown here is derived from an EMBL/GenBank/DDBJ whole genome shotgun (WGS) entry which is preliminary data.</text>
</comment>
<evidence type="ECO:0000313" key="2">
    <source>
        <dbReference type="EMBL" id="KAF7841119.1"/>
    </source>
</evidence>
<accession>A0A834XA43</accession>
<dbReference type="OrthoDB" id="625231at2759"/>
<protein>
    <submittedName>
        <fullName evidence="2">Auxin-induced protein X10A</fullName>
    </submittedName>
</protein>
<dbReference type="GO" id="GO:0009733">
    <property type="term" value="P:response to auxin"/>
    <property type="evidence" value="ECO:0007669"/>
    <property type="project" value="InterPro"/>
</dbReference>
<dbReference type="AlphaFoldDB" id="A0A834XA43"/>
<dbReference type="InterPro" id="IPR003676">
    <property type="entry name" value="SAUR_fam"/>
</dbReference>
<dbReference type="Proteomes" id="UP000634136">
    <property type="component" value="Unassembled WGS sequence"/>
</dbReference>
<dbReference type="Pfam" id="PF02519">
    <property type="entry name" value="Auxin_inducible"/>
    <property type="match status" value="1"/>
</dbReference>
<sequence length="203" mass="22291">MGFRLPGIKRVLVIASHGASKSVEVPKGYVAVYVGEKMKRFVIPISYLNQSSFQELLNQAEEEFGFDHPTGGLTIPCKEDVFLDIASRLNRLAIGKFISSSESSGFAGLGLGISASVCIIGVVVDMNVTGVWLSSVRLKIIISYPYKAKNFSTLHMVVPIQIRYHAILAFKHYDVASINSSPPQAYQIILCLSQQCFKSTEDI</sequence>
<organism evidence="2 3">
    <name type="scientific">Senna tora</name>
    <dbReference type="NCBI Taxonomy" id="362788"/>
    <lineage>
        <taxon>Eukaryota</taxon>
        <taxon>Viridiplantae</taxon>
        <taxon>Streptophyta</taxon>
        <taxon>Embryophyta</taxon>
        <taxon>Tracheophyta</taxon>
        <taxon>Spermatophyta</taxon>
        <taxon>Magnoliopsida</taxon>
        <taxon>eudicotyledons</taxon>
        <taxon>Gunneridae</taxon>
        <taxon>Pentapetalae</taxon>
        <taxon>rosids</taxon>
        <taxon>fabids</taxon>
        <taxon>Fabales</taxon>
        <taxon>Fabaceae</taxon>
        <taxon>Caesalpinioideae</taxon>
        <taxon>Cassia clade</taxon>
        <taxon>Senna</taxon>
    </lineage>
</organism>